<reference evidence="2" key="1">
    <citation type="submission" date="2020-12" db="EMBL/GenBank/DDBJ databases">
        <title>The genome sequence of Inhella sp. 4Y17.</title>
        <authorList>
            <person name="Liu Y."/>
        </authorList>
    </citation>
    <scope>NUCLEOTIDE SEQUENCE</scope>
    <source>
        <strain evidence="2">4Y10</strain>
    </source>
</reference>
<feature type="domain" description="Methyltransferase" evidence="1">
    <location>
        <begin position="49"/>
        <end position="140"/>
    </location>
</feature>
<gene>
    <name evidence="2" type="ORF">I7X43_03425</name>
</gene>
<evidence type="ECO:0000313" key="2">
    <source>
        <dbReference type="EMBL" id="MBH9551892.1"/>
    </source>
</evidence>
<dbReference type="Proteomes" id="UP000620139">
    <property type="component" value="Unassembled WGS sequence"/>
</dbReference>
<dbReference type="PANTHER" id="PTHR42912">
    <property type="entry name" value="METHYLTRANSFERASE"/>
    <property type="match status" value="1"/>
</dbReference>
<accession>A0A931ITX9</accession>
<dbReference type="CDD" id="cd02440">
    <property type="entry name" value="AdoMet_MTases"/>
    <property type="match status" value="1"/>
</dbReference>
<sequence length="213" mass="23083">MSAADYSAESVATFDRHAARYAEKYFGLTDYDAHYAHFVASLPPGPCTVLDLACGPGAVAGYVRRVRPEVHLVCVDRSPQMLVEVQRRVPGAQRIEADLRDLHRVPLNLDGAAFCFGLSYLDDRDAATALAELHRVLRPGAPLLLTTVAGDPAQSGVQTTANGDRVHSFYRERPDIEARVRAAGFVLEHSALLPSPANASVVSTDVVLHARRV</sequence>
<evidence type="ECO:0000259" key="1">
    <source>
        <dbReference type="Pfam" id="PF13649"/>
    </source>
</evidence>
<dbReference type="RefSeq" id="WP_198099484.1">
    <property type="nucleotide sequence ID" value="NZ_JAEDAL010000001.1"/>
</dbReference>
<keyword evidence="3" id="KW-1185">Reference proteome</keyword>
<proteinExistence type="predicted"/>
<dbReference type="Gene3D" id="3.40.50.150">
    <property type="entry name" value="Vaccinia Virus protein VP39"/>
    <property type="match status" value="1"/>
</dbReference>
<dbReference type="SUPFAM" id="SSF53335">
    <property type="entry name" value="S-adenosyl-L-methionine-dependent methyltransferases"/>
    <property type="match status" value="1"/>
</dbReference>
<dbReference type="EMBL" id="JAEDAL010000001">
    <property type="protein sequence ID" value="MBH9551892.1"/>
    <property type="molecule type" value="Genomic_DNA"/>
</dbReference>
<protein>
    <submittedName>
        <fullName evidence="2">Class I SAM-dependent methyltransferase</fullName>
    </submittedName>
</protein>
<dbReference type="InterPro" id="IPR050508">
    <property type="entry name" value="Methyltransf_Superfamily"/>
</dbReference>
<comment type="caution">
    <text evidence="2">The sequence shown here is derived from an EMBL/GenBank/DDBJ whole genome shotgun (WGS) entry which is preliminary data.</text>
</comment>
<evidence type="ECO:0000313" key="3">
    <source>
        <dbReference type="Proteomes" id="UP000620139"/>
    </source>
</evidence>
<dbReference type="InterPro" id="IPR029063">
    <property type="entry name" value="SAM-dependent_MTases_sf"/>
</dbReference>
<keyword evidence="2" id="KW-0489">Methyltransferase</keyword>
<organism evidence="2 3">
    <name type="scientific">Inhella gelatinilytica</name>
    <dbReference type="NCBI Taxonomy" id="2795030"/>
    <lineage>
        <taxon>Bacteria</taxon>
        <taxon>Pseudomonadati</taxon>
        <taxon>Pseudomonadota</taxon>
        <taxon>Betaproteobacteria</taxon>
        <taxon>Burkholderiales</taxon>
        <taxon>Sphaerotilaceae</taxon>
        <taxon>Inhella</taxon>
    </lineage>
</organism>
<dbReference type="InterPro" id="IPR041698">
    <property type="entry name" value="Methyltransf_25"/>
</dbReference>
<dbReference type="GO" id="GO:0032259">
    <property type="term" value="P:methylation"/>
    <property type="evidence" value="ECO:0007669"/>
    <property type="project" value="UniProtKB-KW"/>
</dbReference>
<name>A0A931ITX9_9BURK</name>
<keyword evidence="2" id="KW-0808">Transferase</keyword>
<dbReference type="GO" id="GO:0008168">
    <property type="term" value="F:methyltransferase activity"/>
    <property type="evidence" value="ECO:0007669"/>
    <property type="project" value="UniProtKB-KW"/>
</dbReference>
<dbReference type="Pfam" id="PF13649">
    <property type="entry name" value="Methyltransf_25"/>
    <property type="match status" value="1"/>
</dbReference>
<dbReference type="AlphaFoldDB" id="A0A931ITX9"/>